<dbReference type="OrthoDB" id="9787617at2"/>
<dbReference type="CDD" id="cd03811">
    <property type="entry name" value="GT4_GT28_WabH-like"/>
    <property type="match status" value="1"/>
</dbReference>
<dbReference type="eggNOG" id="COG0438">
    <property type="taxonomic scope" value="Bacteria"/>
</dbReference>
<organism evidence="2 3">
    <name type="scientific">Companilactobacillus nodensis DSM 19682 = JCM 14932 = NBRC 107160</name>
    <dbReference type="NCBI Taxonomy" id="1423775"/>
    <lineage>
        <taxon>Bacteria</taxon>
        <taxon>Bacillati</taxon>
        <taxon>Bacillota</taxon>
        <taxon>Bacilli</taxon>
        <taxon>Lactobacillales</taxon>
        <taxon>Lactobacillaceae</taxon>
        <taxon>Companilactobacillus</taxon>
    </lineage>
</organism>
<dbReference type="GO" id="GO:0016757">
    <property type="term" value="F:glycosyltransferase activity"/>
    <property type="evidence" value="ECO:0007669"/>
    <property type="project" value="InterPro"/>
</dbReference>
<dbReference type="Gene3D" id="3.40.50.2000">
    <property type="entry name" value="Glycogen Phosphorylase B"/>
    <property type="match status" value="2"/>
</dbReference>
<evidence type="ECO:0000313" key="3">
    <source>
        <dbReference type="Proteomes" id="UP000051248"/>
    </source>
</evidence>
<dbReference type="SUPFAM" id="SSF53756">
    <property type="entry name" value="UDP-Glycosyltransferase/glycogen phosphorylase"/>
    <property type="match status" value="1"/>
</dbReference>
<dbReference type="Pfam" id="PF00534">
    <property type="entry name" value="Glycos_transf_1"/>
    <property type="match status" value="1"/>
</dbReference>
<evidence type="ECO:0000259" key="1">
    <source>
        <dbReference type="Pfam" id="PF00534"/>
    </source>
</evidence>
<dbReference type="InterPro" id="IPR001296">
    <property type="entry name" value="Glyco_trans_1"/>
</dbReference>
<sequence>MKNIDVIVPYFYPPYIGGTETVLRKWNKYFSDHQLPDIKVRFILPFAYRNSDVFDACGNCYYGWRVSDNKSMRGIGVLNLLIYLIFTRADNIIVLSPKYINLSHKVRRIFHKHYQITDWIHFSLAKMFVGDRKYFKRADYHLAISTGIKQQLLKMQIPDSRIFSVFNPIEQSNEQIPAAADPKYIYVGRLEYQHQKNLQELIRGFEMVKQELPHAKLELWGDGPDVEGLKRLVNGLQLDDSVSFKGWQKDPWSMIDSATAFVLTSTYEGLPMSILEAMSHGIPVVAANVSTGPADEITDDNGLLYESGRLNELKNDCIEVNENRKHYDAATIQNSISKFYTQNYFSNLIKILEEMG</sequence>
<dbReference type="RefSeq" id="WP_025024939.1">
    <property type="nucleotide sequence ID" value="NZ_AZDZ01000019.1"/>
</dbReference>
<name>A0A0R1K6G3_9LACO</name>
<accession>A0A0R1K6G3</accession>
<evidence type="ECO:0000313" key="2">
    <source>
        <dbReference type="EMBL" id="KRK79040.1"/>
    </source>
</evidence>
<dbReference type="PANTHER" id="PTHR12526:SF630">
    <property type="entry name" value="GLYCOSYLTRANSFERASE"/>
    <property type="match status" value="1"/>
</dbReference>
<dbReference type="PATRIC" id="fig|1423775.4.peg.1432"/>
<keyword evidence="2" id="KW-0808">Transferase</keyword>
<dbReference type="AlphaFoldDB" id="A0A0R1K6G3"/>
<protein>
    <submittedName>
        <fullName evidence="2">Group 1 glycosyl transferase</fullName>
    </submittedName>
</protein>
<comment type="caution">
    <text evidence="2">The sequence shown here is derived from an EMBL/GenBank/DDBJ whole genome shotgun (WGS) entry which is preliminary data.</text>
</comment>
<proteinExistence type="predicted"/>
<dbReference type="PANTHER" id="PTHR12526">
    <property type="entry name" value="GLYCOSYLTRANSFERASE"/>
    <property type="match status" value="1"/>
</dbReference>
<keyword evidence="3" id="KW-1185">Reference proteome</keyword>
<dbReference type="Proteomes" id="UP000051248">
    <property type="component" value="Unassembled WGS sequence"/>
</dbReference>
<feature type="domain" description="Glycosyl transferase family 1" evidence="1">
    <location>
        <begin position="179"/>
        <end position="329"/>
    </location>
</feature>
<dbReference type="EMBL" id="AZDZ01000019">
    <property type="protein sequence ID" value="KRK79040.1"/>
    <property type="molecule type" value="Genomic_DNA"/>
</dbReference>
<dbReference type="STRING" id="1423775.FD03_GL001403"/>
<gene>
    <name evidence="2" type="ORF">FD03_GL001403</name>
</gene>
<reference evidence="2 3" key="1">
    <citation type="journal article" date="2015" name="Genome Announc.">
        <title>Expanding the biotechnology potential of lactobacilli through comparative genomics of 213 strains and associated genera.</title>
        <authorList>
            <person name="Sun Z."/>
            <person name="Harris H.M."/>
            <person name="McCann A."/>
            <person name="Guo C."/>
            <person name="Argimon S."/>
            <person name="Zhang W."/>
            <person name="Yang X."/>
            <person name="Jeffery I.B."/>
            <person name="Cooney J.C."/>
            <person name="Kagawa T.F."/>
            <person name="Liu W."/>
            <person name="Song Y."/>
            <person name="Salvetti E."/>
            <person name="Wrobel A."/>
            <person name="Rasinkangas P."/>
            <person name="Parkhill J."/>
            <person name="Rea M.C."/>
            <person name="O'Sullivan O."/>
            <person name="Ritari J."/>
            <person name="Douillard F.P."/>
            <person name="Paul Ross R."/>
            <person name="Yang R."/>
            <person name="Briner A.E."/>
            <person name="Felis G.E."/>
            <person name="de Vos W.M."/>
            <person name="Barrangou R."/>
            <person name="Klaenhammer T.R."/>
            <person name="Caufield P.W."/>
            <person name="Cui Y."/>
            <person name="Zhang H."/>
            <person name="O'Toole P.W."/>
        </authorList>
    </citation>
    <scope>NUCLEOTIDE SEQUENCE [LARGE SCALE GENOMIC DNA]</scope>
    <source>
        <strain evidence="2 3">DSM 19682</strain>
    </source>
</reference>